<comment type="subcellular location">
    <subcellularLocation>
        <location evidence="1 11">Cytoplasm</location>
    </subcellularLocation>
</comment>
<gene>
    <name evidence="11 15" type="primary">argS</name>
    <name evidence="15" type="ordered locus">BN4_11793</name>
</gene>
<name>M1WWA5_PSEP2</name>
<keyword evidence="9 11" id="KW-0030">Aminoacyl-tRNA synthetase</keyword>
<dbReference type="InterPro" id="IPR035684">
    <property type="entry name" value="ArgRS_core"/>
</dbReference>
<evidence type="ECO:0000256" key="5">
    <source>
        <dbReference type="ARBA" id="ARBA00022598"/>
    </source>
</evidence>
<keyword evidence="4 11" id="KW-0963">Cytoplasm</keyword>
<evidence type="ECO:0000313" key="15">
    <source>
        <dbReference type="EMBL" id="CCH49028.1"/>
    </source>
</evidence>
<dbReference type="PATRIC" id="fig|879567.3.peg.1886"/>
<dbReference type="SUPFAM" id="SSF52374">
    <property type="entry name" value="Nucleotidylyl transferase"/>
    <property type="match status" value="1"/>
</dbReference>
<dbReference type="InterPro" id="IPR001278">
    <property type="entry name" value="Arg-tRNA-ligase"/>
</dbReference>
<sequence length="571" mass="62369">MLLDCGGKHAKPRARALLQGVRQAMRAKIHLENALKAVLAEKGWEWPEKAVIEPPKDKKFGDMSVNVAMMLAKQAKKAPRAIAEDIVAAMEGDLLIDSIEIAGPGFLNFTFAPSFWHETVGVIRDAGKAYGTSDLGAGTRVQVEYVSANPTGPLHIGHGRGAALGDSLVRIMEMAGYDVEAEYYINDAGRQMLILGGSIYYRAKQLSGQDVAEPEDFYKGEYIKDIAADFMKITPDLLSMDETEAVAACTAYGKDVILEGIKEDLAAFGVRHDIWFSEKSLVEEGRVDETFADLTASGMGYEADGAYWFKSTELGDDKDRVLRKSNGDTTYFASDIAYHDNKFKRGFDLVVDIWGADHHGYVPRMMAACEALGKKGGLHVILVNLVNLLRDGEPVAMSTRAGQFETLKDVVDEVGADASRFMFLSRKSDSKLDFDLELVKQKSMDNPVYYVQYAHARICSLNVKAAEAGTAAAAVSAESLMLLDTEYDLAMLKLLDQYPDFVEAAARSQAPHMISMYLQELASALHRYYSNCHVLSAEKEVASSRLMLLDCVAGVVASGLGLLGVSAPESM</sequence>
<dbReference type="Gene3D" id="3.40.50.620">
    <property type="entry name" value="HUPs"/>
    <property type="match status" value="1"/>
</dbReference>
<dbReference type="NCBIfam" id="TIGR00456">
    <property type="entry name" value="argS"/>
    <property type="match status" value="1"/>
</dbReference>
<dbReference type="GO" id="GO:0005737">
    <property type="term" value="C:cytoplasm"/>
    <property type="evidence" value="ECO:0007669"/>
    <property type="project" value="UniProtKB-SubCell"/>
</dbReference>
<evidence type="ECO:0000256" key="6">
    <source>
        <dbReference type="ARBA" id="ARBA00022741"/>
    </source>
</evidence>
<dbReference type="GO" id="GO:0004814">
    <property type="term" value="F:arginine-tRNA ligase activity"/>
    <property type="evidence" value="ECO:0007669"/>
    <property type="project" value="UniProtKB-UniRule"/>
</dbReference>
<evidence type="ECO:0000256" key="3">
    <source>
        <dbReference type="ARBA" id="ARBA00011245"/>
    </source>
</evidence>
<comment type="similarity">
    <text evidence="2 11 12">Belongs to the class-I aminoacyl-tRNA synthetase family.</text>
</comment>
<comment type="catalytic activity">
    <reaction evidence="10 11">
        <text>tRNA(Arg) + L-arginine + ATP = L-arginyl-tRNA(Arg) + AMP + diphosphate</text>
        <dbReference type="Rhea" id="RHEA:20301"/>
        <dbReference type="Rhea" id="RHEA-COMP:9658"/>
        <dbReference type="Rhea" id="RHEA-COMP:9673"/>
        <dbReference type="ChEBI" id="CHEBI:30616"/>
        <dbReference type="ChEBI" id="CHEBI:32682"/>
        <dbReference type="ChEBI" id="CHEBI:33019"/>
        <dbReference type="ChEBI" id="CHEBI:78442"/>
        <dbReference type="ChEBI" id="CHEBI:78513"/>
        <dbReference type="ChEBI" id="CHEBI:456215"/>
        <dbReference type="EC" id="6.1.1.19"/>
    </reaction>
</comment>
<dbReference type="FunFam" id="3.40.50.620:FF:000062">
    <property type="entry name" value="Arginine--tRNA ligase"/>
    <property type="match status" value="1"/>
</dbReference>
<dbReference type="PRINTS" id="PR01038">
    <property type="entry name" value="TRNASYNTHARG"/>
</dbReference>
<dbReference type="GO" id="GO:0006420">
    <property type="term" value="P:arginyl-tRNA aminoacylation"/>
    <property type="evidence" value="ECO:0007669"/>
    <property type="project" value="UniProtKB-UniRule"/>
</dbReference>
<dbReference type="AlphaFoldDB" id="M1WWA5"/>
<dbReference type="FunFam" id="1.10.730.10:FF:000008">
    <property type="entry name" value="Arginine--tRNA ligase"/>
    <property type="match status" value="1"/>
</dbReference>
<dbReference type="EC" id="6.1.1.19" evidence="11"/>
<feature type="domain" description="Arginyl tRNA synthetase N-terminal" evidence="14">
    <location>
        <begin position="25"/>
        <end position="111"/>
    </location>
</feature>
<evidence type="ECO:0000256" key="1">
    <source>
        <dbReference type="ARBA" id="ARBA00004496"/>
    </source>
</evidence>
<reference evidence="16" key="2">
    <citation type="journal article" date="2013" name="Stand. Genomic Sci.">
        <title>Complete genome sequence of Desulfocapsa sulfexigens, a marine deltaproteobacterium specialized in disproportionating inorganic sulfur compounds.</title>
        <authorList>
            <person name="Finster K.W."/>
            <person name="Kjeldsen K.U."/>
            <person name="Kube M."/>
            <person name="Reinhardt R."/>
            <person name="Mussmann M."/>
            <person name="Amann R."/>
            <person name="Schreiber L."/>
        </authorList>
    </citation>
    <scope>NUCLEOTIDE SEQUENCE [LARGE SCALE GENOMIC DNA]</scope>
    <source>
        <strain evidence="16">DSM 10523 / SB164P1</strain>
    </source>
</reference>
<dbReference type="EMBL" id="FO203427">
    <property type="protein sequence ID" value="CCH49028.1"/>
    <property type="molecule type" value="Genomic_DNA"/>
</dbReference>
<feature type="domain" description="DALR anticodon binding" evidence="13">
    <location>
        <begin position="451"/>
        <end position="571"/>
    </location>
</feature>
<evidence type="ECO:0000259" key="13">
    <source>
        <dbReference type="SMART" id="SM00836"/>
    </source>
</evidence>
<dbReference type="SUPFAM" id="SSF47323">
    <property type="entry name" value="Anticodon-binding domain of a subclass of class I aminoacyl-tRNA synthetases"/>
    <property type="match status" value="1"/>
</dbReference>
<keyword evidence="16" id="KW-1185">Reference proteome</keyword>
<dbReference type="Pfam" id="PF03485">
    <property type="entry name" value="Arg_tRNA_synt_N"/>
    <property type="match status" value="1"/>
</dbReference>
<dbReference type="InterPro" id="IPR009080">
    <property type="entry name" value="tRNAsynth_Ia_anticodon-bd"/>
</dbReference>
<dbReference type="InterPro" id="IPR001412">
    <property type="entry name" value="aa-tRNA-synth_I_CS"/>
</dbReference>
<keyword evidence="6 11" id="KW-0547">Nucleotide-binding</keyword>
<protein>
    <recommendedName>
        <fullName evidence="11">Arginine--tRNA ligase</fullName>
        <ecNumber evidence="11">6.1.1.19</ecNumber>
    </recommendedName>
    <alternativeName>
        <fullName evidence="11">Arginyl-tRNA synthetase</fullName>
        <shortName evidence="11">ArgRS</shortName>
    </alternativeName>
</protein>
<dbReference type="GO" id="GO:0005524">
    <property type="term" value="F:ATP binding"/>
    <property type="evidence" value="ECO:0007669"/>
    <property type="project" value="UniProtKB-UniRule"/>
</dbReference>
<evidence type="ECO:0000256" key="2">
    <source>
        <dbReference type="ARBA" id="ARBA00005594"/>
    </source>
</evidence>
<evidence type="ECO:0000256" key="9">
    <source>
        <dbReference type="ARBA" id="ARBA00023146"/>
    </source>
</evidence>
<dbReference type="InterPro" id="IPR008909">
    <property type="entry name" value="DALR_anticod-bd"/>
</dbReference>
<evidence type="ECO:0000256" key="12">
    <source>
        <dbReference type="RuleBase" id="RU363038"/>
    </source>
</evidence>
<dbReference type="PROSITE" id="PS00178">
    <property type="entry name" value="AA_TRNA_LIGASE_I"/>
    <property type="match status" value="1"/>
</dbReference>
<evidence type="ECO:0000256" key="7">
    <source>
        <dbReference type="ARBA" id="ARBA00022840"/>
    </source>
</evidence>
<dbReference type="Proteomes" id="UP000011724">
    <property type="component" value="Chromosome"/>
</dbReference>
<dbReference type="Pfam" id="PF05746">
    <property type="entry name" value="DALR_1"/>
    <property type="match status" value="1"/>
</dbReference>
<keyword evidence="7 11" id="KW-0067">ATP-binding</keyword>
<dbReference type="Gene3D" id="3.30.1360.70">
    <property type="entry name" value="Arginyl tRNA synthetase N-terminal domain"/>
    <property type="match status" value="1"/>
</dbReference>
<dbReference type="HOGENOM" id="CLU_006406_0_1_7"/>
<feature type="short sequence motif" description="'HIGH' region" evidence="11">
    <location>
        <begin position="148"/>
        <end position="158"/>
    </location>
</feature>
<comment type="subunit">
    <text evidence="3 11">Monomer.</text>
</comment>
<dbReference type="InterPro" id="IPR005148">
    <property type="entry name" value="Arg-tRNA-synth_N"/>
</dbReference>
<evidence type="ECO:0000313" key="16">
    <source>
        <dbReference type="Proteomes" id="UP000011724"/>
    </source>
</evidence>
<dbReference type="SUPFAM" id="SSF55190">
    <property type="entry name" value="Arginyl-tRNA synthetase (ArgRS), N-terminal 'additional' domain"/>
    <property type="match status" value="1"/>
</dbReference>
<dbReference type="STRING" id="1322246.BN4_11793"/>
<evidence type="ECO:0000256" key="11">
    <source>
        <dbReference type="HAMAP-Rule" id="MF_00123"/>
    </source>
</evidence>
<dbReference type="Gene3D" id="1.10.730.10">
    <property type="entry name" value="Isoleucyl-tRNA Synthetase, Domain 1"/>
    <property type="match status" value="1"/>
</dbReference>
<evidence type="ECO:0000256" key="4">
    <source>
        <dbReference type="ARBA" id="ARBA00022490"/>
    </source>
</evidence>
<evidence type="ECO:0000256" key="10">
    <source>
        <dbReference type="ARBA" id="ARBA00049339"/>
    </source>
</evidence>
<keyword evidence="5 11" id="KW-0436">Ligase</keyword>
<dbReference type="KEGG" id="dpi:BN4_11793"/>
<dbReference type="HAMAP" id="MF_00123">
    <property type="entry name" value="Arg_tRNA_synth"/>
    <property type="match status" value="1"/>
</dbReference>
<dbReference type="PANTHER" id="PTHR11956">
    <property type="entry name" value="ARGINYL-TRNA SYNTHETASE"/>
    <property type="match status" value="1"/>
</dbReference>
<dbReference type="PANTHER" id="PTHR11956:SF5">
    <property type="entry name" value="ARGININE--TRNA LIGASE, CYTOPLASMIC"/>
    <property type="match status" value="1"/>
</dbReference>
<keyword evidence="8 11" id="KW-0648">Protein biosynthesis</keyword>
<dbReference type="SMART" id="SM01016">
    <property type="entry name" value="Arg_tRNA_synt_N"/>
    <property type="match status" value="1"/>
</dbReference>
<dbReference type="CDD" id="cd00671">
    <property type="entry name" value="ArgRS_core"/>
    <property type="match status" value="1"/>
</dbReference>
<proteinExistence type="inferred from homology"/>
<dbReference type="SMART" id="SM00836">
    <property type="entry name" value="DALR_1"/>
    <property type="match status" value="1"/>
</dbReference>
<dbReference type="Pfam" id="PF00750">
    <property type="entry name" value="tRNA-synt_1d"/>
    <property type="match status" value="1"/>
</dbReference>
<dbReference type="InterPro" id="IPR036695">
    <property type="entry name" value="Arg-tRNA-synth_N_sf"/>
</dbReference>
<evidence type="ECO:0000259" key="14">
    <source>
        <dbReference type="SMART" id="SM01016"/>
    </source>
</evidence>
<organism evidence="15 16">
    <name type="scientific">Pseudodesulfovibrio piezophilus (strain DSM 21447 / JCM 15486 / C1TLV30)</name>
    <name type="common">Desulfovibrio piezophilus</name>
    <dbReference type="NCBI Taxonomy" id="1322246"/>
    <lineage>
        <taxon>Bacteria</taxon>
        <taxon>Pseudomonadati</taxon>
        <taxon>Thermodesulfobacteriota</taxon>
        <taxon>Desulfovibrionia</taxon>
        <taxon>Desulfovibrionales</taxon>
        <taxon>Desulfovibrionaceae</taxon>
    </lineage>
</organism>
<dbReference type="eggNOG" id="COG0018">
    <property type="taxonomic scope" value="Bacteria"/>
</dbReference>
<reference evidence="15 16" key="1">
    <citation type="journal article" date="2013" name="PLoS ONE">
        <title>The first genomic and proteomic characterization of a deep-sea sulfate reducer: insights into the piezophilic lifestyle of Desulfovibrio piezophilus.</title>
        <authorList>
            <person name="Pradel N."/>
            <person name="Ji B."/>
            <person name="Gimenez G."/>
            <person name="Talla E."/>
            <person name="Lenoble P."/>
            <person name="Garel M."/>
            <person name="Tamburini C."/>
            <person name="Fourquet P."/>
            <person name="Lebrun R."/>
            <person name="Bertin P."/>
            <person name="Denis Y."/>
            <person name="Pophillat M."/>
            <person name="Barbe V."/>
            <person name="Ollivier B."/>
            <person name="Dolla A."/>
        </authorList>
    </citation>
    <scope>NUCLEOTIDE SEQUENCE [LARGE SCALE GENOMIC DNA]</scope>
    <source>
        <strain evidence="16">DSM 10523 / SB164P1</strain>
    </source>
</reference>
<accession>M1WWA5</accession>
<evidence type="ECO:0000256" key="8">
    <source>
        <dbReference type="ARBA" id="ARBA00022917"/>
    </source>
</evidence>
<dbReference type="InterPro" id="IPR014729">
    <property type="entry name" value="Rossmann-like_a/b/a_fold"/>
</dbReference>